<evidence type="ECO:0000256" key="3">
    <source>
        <dbReference type="ARBA" id="ARBA00022737"/>
    </source>
</evidence>
<evidence type="ECO:0000313" key="5">
    <source>
        <dbReference type="EMBL" id="MBS0028835.1"/>
    </source>
</evidence>
<gene>
    <name evidence="5" type="ORF">KE626_16060</name>
</gene>
<keyword evidence="6" id="KW-1185">Reference proteome</keyword>
<dbReference type="PROSITE" id="PS00101">
    <property type="entry name" value="HEXAPEP_TRANSFERASES"/>
    <property type="match status" value="1"/>
</dbReference>
<keyword evidence="4" id="KW-0012">Acyltransferase</keyword>
<comment type="similarity">
    <text evidence="1">Belongs to the transferase hexapeptide repeat family.</text>
</comment>
<evidence type="ECO:0000256" key="4">
    <source>
        <dbReference type="ARBA" id="ARBA00023315"/>
    </source>
</evidence>
<proteinExistence type="inferred from homology"/>
<comment type="caution">
    <text evidence="5">The sequence shown here is derived from an EMBL/GenBank/DDBJ whole genome shotgun (WGS) entry which is preliminary data.</text>
</comment>
<dbReference type="SUPFAM" id="SSF51161">
    <property type="entry name" value="Trimeric LpxA-like enzymes"/>
    <property type="match status" value="1"/>
</dbReference>
<dbReference type="CDD" id="cd03349">
    <property type="entry name" value="LbH_XAT"/>
    <property type="match status" value="1"/>
</dbReference>
<evidence type="ECO:0000313" key="6">
    <source>
        <dbReference type="Proteomes" id="UP000676386"/>
    </source>
</evidence>
<accession>A0ABS5J0W1</accession>
<reference evidence="5 6" key="1">
    <citation type="submission" date="2021-04" db="EMBL/GenBank/DDBJ databases">
        <title>Chitinophaga sp. nov., isolated from the rhizosphere soil.</title>
        <authorList>
            <person name="He S."/>
        </authorList>
    </citation>
    <scope>NUCLEOTIDE SEQUENCE [LARGE SCALE GENOMIC DNA]</scope>
    <source>
        <strain evidence="5 6">2R12</strain>
    </source>
</reference>
<dbReference type="Gene3D" id="2.160.10.10">
    <property type="entry name" value="Hexapeptide repeat proteins"/>
    <property type="match status" value="1"/>
</dbReference>
<dbReference type="InterPro" id="IPR050179">
    <property type="entry name" value="Trans_hexapeptide_repeat"/>
</dbReference>
<dbReference type="Proteomes" id="UP000676386">
    <property type="component" value="Unassembled WGS sequence"/>
</dbReference>
<dbReference type="EMBL" id="JAGTXB010000007">
    <property type="protein sequence ID" value="MBS0028835.1"/>
    <property type="molecule type" value="Genomic_DNA"/>
</dbReference>
<keyword evidence="3" id="KW-0677">Repeat</keyword>
<dbReference type="Pfam" id="PF00132">
    <property type="entry name" value="Hexapep"/>
    <property type="match status" value="1"/>
</dbReference>
<sequence length="134" mass="14869">MSTSPLFFAVKNGTGHTWIAEDKFDDTPAPVTIGNDVWIGLNSSVMGGVTIGNGAIIAAHSVVTKDVPPYAIVGGVPAKIIKYRFSEEVISRMEALKWWDMPEDALKRNISHFQSTLRPEEIENIMQDFKQYKS</sequence>
<protein>
    <submittedName>
        <fullName evidence="5">CatB-related O-acetyltransferase</fullName>
    </submittedName>
</protein>
<evidence type="ECO:0000256" key="2">
    <source>
        <dbReference type="ARBA" id="ARBA00022679"/>
    </source>
</evidence>
<name>A0ABS5J0W1_9BACT</name>
<dbReference type="PANTHER" id="PTHR43300:SF11">
    <property type="entry name" value="ACETYLTRANSFERASE RV3034C-RELATED"/>
    <property type="match status" value="1"/>
</dbReference>
<dbReference type="InterPro" id="IPR001451">
    <property type="entry name" value="Hexapep"/>
</dbReference>
<organism evidence="5 6">
    <name type="scientific">Chitinophaga hostae</name>
    <dbReference type="NCBI Taxonomy" id="2831022"/>
    <lineage>
        <taxon>Bacteria</taxon>
        <taxon>Pseudomonadati</taxon>
        <taxon>Bacteroidota</taxon>
        <taxon>Chitinophagia</taxon>
        <taxon>Chitinophagales</taxon>
        <taxon>Chitinophagaceae</taxon>
        <taxon>Chitinophaga</taxon>
    </lineage>
</organism>
<dbReference type="PANTHER" id="PTHR43300">
    <property type="entry name" value="ACETYLTRANSFERASE"/>
    <property type="match status" value="1"/>
</dbReference>
<evidence type="ECO:0000256" key="1">
    <source>
        <dbReference type="ARBA" id="ARBA00007274"/>
    </source>
</evidence>
<dbReference type="InterPro" id="IPR011004">
    <property type="entry name" value="Trimer_LpxA-like_sf"/>
</dbReference>
<dbReference type="InterPro" id="IPR018357">
    <property type="entry name" value="Hexapep_transf_CS"/>
</dbReference>
<keyword evidence="2" id="KW-0808">Transferase</keyword>